<gene>
    <name evidence="3" type="ORF">BDK51DRAFT_42489</name>
</gene>
<dbReference type="AlphaFoldDB" id="A0A4P9WEJ1"/>
<feature type="compositionally biased region" description="Basic and acidic residues" evidence="1">
    <location>
        <begin position="640"/>
        <end position="651"/>
    </location>
</feature>
<organism evidence="3 4">
    <name type="scientific">Blyttiomyces helicus</name>
    <dbReference type="NCBI Taxonomy" id="388810"/>
    <lineage>
        <taxon>Eukaryota</taxon>
        <taxon>Fungi</taxon>
        <taxon>Fungi incertae sedis</taxon>
        <taxon>Chytridiomycota</taxon>
        <taxon>Chytridiomycota incertae sedis</taxon>
        <taxon>Chytridiomycetes</taxon>
        <taxon>Chytridiomycetes incertae sedis</taxon>
        <taxon>Blyttiomyces</taxon>
    </lineage>
</organism>
<feature type="compositionally biased region" description="Basic and acidic residues" evidence="1">
    <location>
        <begin position="240"/>
        <end position="255"/>
    </location>
</feature>
<proteinExistence type="predicted"/>
<sequence length="943" mass="103530">MRLLPSGANRPKRRHGGSLPHPPALLARGSFRLKRDGGVGAGGRMSRRFTSKTQQGNHFRFILMPEPHSDASVTENMDGTQNSEVTPRLREVPPVKGSRGWAVGIVAAVRGDGMVVVGICEPPDTPPPDSYFFDTSAVTSMDPSSSTMELTIGMFMSCSPKGKDVSEDIDAESDSTMEDGEVLARSRAVALGKRCLLDRHSDGLKFRTPPLIPPPPHSRESPKHRNHKYGGGIVGPWRSGRTEREPISEPRRARDGKQAVQAVQCVLRLLPFPPRLQATFLIAFQDANGRVFRHITGGLYLSPASSEQLAARGESTLPWGVLKSGKLPCLAAPEGVRGRKSAVINRQQQPEGIDGILPGPPGGRSFVSHRDVIRYSSSPSNGGASRGRPTAAPVEKALADSFHLQIGVLDRRLRSEENRINAEPCLSCAPLRHLPIYPAHRNTPWRLYRKPLAISGSSSRPVLHYSIRFYAWHARHMNAFMKHLVDGPRDVQYYMLAKTDVRPALKHATLLTDARIPIVSSLAGYIPQRSLCRLSHVLAVDNGAWPRTFHQSFDPSTIGDRPLAEMFKERERGSRMLHPVARPNCANPTANPLSPPPPPEHISHTRFSFPPQARKITIQRPQTDLYQQHNPPPSPTPKVQTDREDETRRGTPVDGTVRGADDGRGMRGCQVYTHTREESPPHFDTHEGGEDRLREDCGVCSGEFLEALKKNVPITDDVLSAIPEAFAVTFYNPTGMRYFNVSNPIGRFLSIFEVEENLHTMHVNVGAMMAIVDLIKRMAVIAENVVDAKTGKLDLRFRSPDAIIGMANVADANGKCPEVDVPAQDDREKEEEAEPRIMQQIGIIARASSLSSPLSWIVSRTPTPDITIYSPPHTTSTCSSKETHDIIIEIVKAIRIAASDVAATSGKQGQAAFVSECLDVPGGRRAKCEAGDRVSKPIHLRAN</sequence>
<evidence type="ECO:0000313" key="4">
    <source>
        <dbReference type="Proteomes" id="UP000269721"/>
    </source>
</evidence>
<protein>
    <recommendedName>
        <fullName evidence="2">DUF913 domain-containing protein</fullName>
    </recommendedName>
</protein>
<dbReference type="Proteomes" id="UP000269721">
    <property type="component" value="Unassembled WGS sequence"/>
</dbReference>
<evidence type="ECO:0000259" key="2">
    <source>
        <dbReference type="Pfam" id="PF06025"/>
    </source>
</evidence>
<feature type="region of interest" description="Disordered" evidence="1">
    <location>
        <begin position="1"/>
        <end position="25"/>
    </location>
</feature>
<feature type="region of interest" description="Disordered" evidence="1">
    <location>
        <begin position="206"/>
        <end position="255"/>
    </location>
</feature>
<dbReference type="EMBL" id="KZ995945">
    <property type="protein sequence ID" value="RKO89688.1"/>
    <property type="molecule type" value="Genomic_DNA"/>
</dbReference>
<feature type="compositionally biased region" description="Polar residues" evidence="1">
    <location>
        <begin position="72"/>
        <end position="85"/>
    </location>
</feature>
<dbReference type="InterPro" id="IPR010314">
    <property type="entry name" value="E3_Ub_ligase_DUF913"/>
</dbReference>
<feature type="region of interest" description="Disordered" evidence="1">
    <location>
        <begin position="624"/>
        <end position="666"/>
    </location>
</feature>
<feature type="region of interest" description="Disordered" evidence="1">
    <location>
        <begin position="35"/>
        <end position="54"/>
    </location>
</feature>
<accession>A0A4P9WEJ1</accession>
<feature type="region of interest" description="Disordered" evidence="1">
    <location>
        <begin position="579"/>
        <end position="606"/>
    </location>
</feature>
<keyword evidence="4" id="KW-1185">Reference proteome</keyword>
<evidence type="ECO:0000256" key="1">
    <source>
        <dbReference type="SAM" id="MobiDB-lite"/>
    </source>
</evidence>
<reference evidence="4" key="1">
    <citation type="journal article" date="2018" name="Nat. Microbiol.">
        <title>Leveraging single-cell genomics to expand the fungal tree of life.</title>
        <authorList>
            <person name="Ahrendt S.R."/>
            <person name="Quandt C.A."/>
            <person name="Ciobanu D."/>
            <person name="Clum A."/>
            <person name="Salamov A."/>
            <person name="Andreopoulos B."/>
            <person name="Cheng J.F."/>
            <person name="Woyke T."/>
            <person name="Pelin A."/>
            <person name="Henrissat B."/>
            <person name="Reynolds N.K."/>
            <person name="Benny G.L."/>
            <person name="Smith M.E."/>
            <person name="James T.Y."/>
            <person name="Grigoriev I.V."/>
        </authorList>
    </citation>
    <scope>NUCLEOTIDE SEQUENCE [LARGE SCALE GENOMIC DNA]</scope>
</reference>
<feature type="domain" description="DUF913" evidence="2">
    <location>
        <begin position="706"/>
        <end position="762"/>
    </location>
</feature>
<name>A0A4P9WEJ1_9FUNG</name>
<feature type="region of interest" description="Disordered" evidence="1">
    <location>
        <begin position="72"/>
        <end position="94"/>
    </location>
</feature>
<dbReference type="Pfam" id="PF06025">
    <property type="entry name" value="DUF913"/>
    <property type="match status" value="1"/>
</dbReference>
<evidence type="ECO:0000313" key="3">
    <source>
        <dbReference type="EMBL" id="RKO89688.1"/>
    </source>
</evidence>